<feature type="binding site" evidence="6">
    <location>
        <position position="116"/>
    </location>
    <ligand>
        <name>ATP</name>
        <dbReference type="ChEBI" id="CHEBI:30616"/>
    </ligand>
</feature>
<dbReference type="InterPro" id="IPR008271">
    <property type="entry name" value="Ser/Thr_kinase_AS"/>
</dbReference>
<dbReference type="GO" id="GO:0051707">
    <property type="term" value="P:response to other organism"/>
    <property type="evidence" value="ECO:0007669"/>
    <property type="project" value="UniProtKB-ARBA"/>
</dbReference>
<dbReference type="InterPro" id="IPR011009">
    <property type="entry name" value="Kinase-like_dom_sf"/>
</dbReference>
<evidence type="ECO:0000256" key="4">
    <source>
        <dbReference type="ARBA" id="ARBA00022777"/>
    </source>
</evidence>
<dbReference type="Gene3D" id="1.10.510.10">
    <property type="entry name" value="Transferase(Phosphotransferase) domain 1"/>
    <property type="match status" value="1"/>
</dbReference>
<sequence>YQWVGSGQSRNGVILVLERHAQNGASWVRPRATALAAGRRHRRHRERRWEAKSRAGEVGGDVTVAVASGQSKRSKTCVNVKAATGNFNVNIKLGSGGFGTVYKGVLRKEAVKRILKNTRHGKQDFIAEVTTISNLHHKNLVKLFGWCYESIELLLVYEHNIICEVAKALDYLHHGCEKRVLHRDVKASNIMLDSEFNARLGDFELARTKVKHTIQPRRLPEPQAIRHQKVSIRVRQPLKPTSMHSEY</sequence>
<dbReference type="GO" id="GO:0005524">
    <property type="term" value="F:ATP binding"/>
    <property type="evidence" value="ECO:0007669"/>
    <property type="project" value="UniProtKB-UniRule"/>
</dbReference>
<evidence type="ECO:0000313" key="9">
    <source>
        <dbReference type="EMBL" id="MBA0713251.1"/>
    </source>
</evidence>
<name>A0A7J8ZN87_9ROSI</name>
<dbReference type="SUPFAM" id="SSF56112">
    <property type="entry name" value="Protein kinase-like (PK-like)"/>
    <property type="match status" value="1"/>
</dbReference>
<comment type="similarity">
    <text evidence="7">Belongs to the protein kinase superfamily.</text>
</comment>
<keyword evidence="2" id="KW-0808">Transferase</keyword>
<keyword evidence="3 6" id="KW-0547">Nucleotide-binding</keyword>
<evidence type="ECO:0000259" key="8">
    <source>
        <dbReference type="PROSITE" id="PS50011"/>
    </source>
</evidence>
<evidence type="ECO:0000256" key="2">
    <source>
        <dbReference type="ARBA" id="ARBA00022679"/>
    </source>
</evidence>
<dbReference type="Proteomes" id="UP000593574">
    <property type="component" value="Unassembled WGS sequence"/>
</dbReference>
<dbReference type="PANTHER" id="PTHR27007">
    <property type="match status" value="1"/>
</dbReference>
<dbReference type="PROSITE" id="PS50011">
    <property type="entry name" value="PROTEIN_KINASE_DOM"/>
    <property type="match status" value="1"/>
</dbReference>
<protein>
    <recommendedName>
        <fullName evidence="8">Protein kinase domain-containing protein</fullName>
    </recommendedName>
</protein>
<feature type="domain" description="Protein kinase" evidence="8">
    <location>
        <begin position="87"/>
        <end position="247"/>
    </location>
</feature>
<dbReference type="PROSITE" id="PS00108">
    <property type="entry name" value="PROTEIN_KINASE_ST"/>
    <property type="match status" value="1"/>
</dbReference>
<dbReference type="InterPro" id="IPR017441">
    <property type="entry name" value="Protein_kinase_ATP_BS"/>
</dbReference>
<proteinExistence type="inferred from homology"/>
<comment type="caution">
    <text evidence="9">The sequence shown here is derived from an EMBL/GenBank/DDBJ whole genome shotgun (WGS) entry which is preliminary data.</text>
</comment>
<evidence type="ECO:0000256" key="3">
    <source>
        <dbReference type="ARBA" id="ARBA00022741"/>
    </source>
</evidence>
<evidence type="ECO:0000256" key="7">
    <source>
        <dbReference type="RuleBase" id="RU000304"/>
    </source>
</evidence>
<dbReference type="Pfam" id="PF00069">
    <property type="entry name" value="Pkinase"/>
    <property type="match status" value="1"/>
</dbReference>
<evidence type="ECO:0000256" key="1">
    <source>
        <dbReference type="ARBA" id="ARBA00022527"/>
    </source>
</evidence>
<dbReference type="InterPro" id="IPR001245">
    <property type="entry name" value="Ser-Thr/Tyr_kinase_cat_dom"/>
</dbReference>
<dbReference type="InterPro" id="IPR000719">
    <property type="entry name" value="Prot_kinase_dom"/>
</dbReference>
<dbReference type="EMBL" id="JABEZV010000006">
    <property type="protein sequence ID" value="MBA0713251.1"/>
    <property type="molecule type" value="Genomic_DNA"/>
</dbReference>
<gene>
    <name evidence="9" type="ORF">Golax_012293</name>
</gene>
<reference evidence="9 10" key="1">
    <citation type="journal article" date="2019" name="Genome Biol. Evol.">
        <title>Insights into the evolution of the New World diploid cottons (Gossypium, subgenus Houzingenia) based on genome sequencing.</title>
        <authorList>
            <person name="Grover C.E."/>
            <person name="Arick M.A. 2nd"/>
            <person name="Thrash A."/>
            <person name="Conover J.L."/>
            <person name="Sanders W.S."/>
            <person name="Peterson D.G."/>
            <person name="Frelichowski J.E."/>
            <person name="Scheffler J.A."/>
            <person name="Scheffler B.E."/>
            <person name="Wendel J.F."/>
        </authorList>
    </citation>
    <scope>NUCLEOTIDE SEQUENCE [LARGE SCALE GENOMIC DNA]</scope>
    <source>
        <strain evidence="9">4</strain>
        <tissue evidence="9">Leaf</tissue>
    </source>
</reference>
<organism evidence="9 10">
    <name type="scientific">Gossypium laxum</name>
    <dbReference type="NCBI Taxonomy" id="34288"/>
    <lineage>
        <taxon>Eukaryota</taxon>
        <taxon>Viridiplantae</taxon>
        <taxon>Streptophyta</taxon>
        <taxon>Embryophyta</taxon>
        <taxon>Tracheophyta</taxon>
        <taxon>Spermatophyta</taxon>
        <taxon>Magnoliopsida</taxon>
        <taxon>eudicotyledons</taxon>
        <taxon>Gunneridae</taxon>
        <taxon>Pentapetalae</taxon>
        <taxon>rosids</taxon>
        <taxon>malvids</taxon>
        <taxon>Malvales</taxon>
        <taxon>Malvaceae</taxon>
        <taxon>Malvoideae</taxon>
        <taxon>Gossypium</taxon>
    </lineage>
</organism>
<dbReference type="PROSITE" id="PS00107">
    <property type="entry name" value="PROTEIN_KINASE_ATP"/>
    <property type="match status" value="1"/>
</dbReference>
<keyword evidence="10" id="KW-1185">Reference proteome</keyword>
<dbReference type="GO" id="GO:0004674">
    <property type="term" value="F:protein serine/threonine kinase activity"/>
    <property type="evidence" value="ECO:0007669"/>
    <property type="project" value="UniProtKB-KW"/>
</dbReference>
<keyword evidence="4" id="KW-0418">Kinase</keyword>
<dbReference type="Gene3D" id="3.30.200.20">
    <property type="entry name" value="Phosphorylase Kinase, domain 1"/>
    <property type="match status" value="1"/>
</dbReference>
<dbReference type="InterPro" id="IPR050528">
    <property type="entry name" value="L-type_Lectin-RKs"/>
</dbReference>
<keyword evidence="5 6" id="KW-0067">ATP-binding</keyword>
<dbReference type="AlphaFoldDB" id="A0A7J8ZN87"/>
<dbReference type="Pfam" id="PF07714">
    <property type="entry name" value="PK_Tyr_Ser-Thr"/>
    <property type="match status" value="1"/>
</dbReference>
<evidence type="ECO:0000313" key="10">
    <source>
        <dbReference type="Proteomes" id="UP000593574"/>
    </source>
</evidence>
<feature type="non-terminal residue" evidence="9">
    <location>
        <position position="247"/>
    </location>
</feature>
<dbReference type="SMART" id="SM00220">
    <property type="entry name" value="S_TKc"/>
    <property type="match status" value="1"/>
</dbReference>
<keyword evidence="1 7" id="KW-0723">Serine/threonine-protein kinase</keyword>
<evidence type="ECO:0000256" key="5">
    <source>
        <dbReference type="ARBA" id="ARBA00022840"/>
    </source>
</evidence>
<evidence type="ECO:0000256" key="6">
    <source>
        <dbReference type="PROSITE-ProRule" id="PRU10141"/>
    </source>
</evidence>
<accession>A0A7J8ZN87</accession>